<dbReference type="Proteomes" id="UP000269721">
    <property type="component" value="Unassembled WGS sequence"/>
</dbReference>
<evidence type="ECO:0000313" key="2">
    <source>
        <dbReference type="Proteomes" id="UP000269721"/>
    </source>
</evidence>
<dbReference type="EMBL" id="KZ999204">
    <property type="protein sequence ID" value="RKO85306.1"/>
    <property type="molecule type" value="Genomic_DNA"/>
</dbReference>
<proteinExistence type="predicted"/>
<gene>
    <name evidence="1" type="ORF">BDK51DRAFT_33689</name>
</gene>
<evidence type="ECO:0000313" key="1">
    <source>
        <dbReference type="EMBL" id="RKO85306.1"/>
    </source>
</evidence>
<protein>
    <submittedName>
        <fullName evidence="1">Uncharacterized protein</fullName>
    </submittedName>
</protein>
<accession>A0A4P9W5D2</accession>
<dbReference type="AlphaFoldDB" id="A0A4P9W5D2"/>
<name>A0A4P9W5D2_9FUNG</name>
<sequence>MDTLASTSYSLASSSSHCAAHTKSHGGSSSSTKVTVPVPQIQVLVSAPSTSSPPEFRFAAAAENPHANTHGFPQLFLHSNPASRRASAASLHDLNHMIVDPAVVDTETVEAQDEVRADWCALDYMIRMWWGPIGGRIAAETVEVGCGIAA</sequence>
<organism evidence="1 2">
    <name type="scientific">Blyttiomyces helicus</name>
    <dbReference type="NCBI Taxonomy" id="388810"/>
    <lineage>
        <taxon>Eukaryota</taxon>
        <taxon>Fungi</taxon>
        <taxon>Fungi incertae sedis</taxon>
        <taxon>Chytridiomycota</taxon>
        <taxon>Chytridiomycota incertae sedis</taxon>
        <taxon>Chytridiomycetes</taxon>
        <taxon>Chytridiomycetes incertae sedis</taxon>
        <taxon>Blyttiomyces</taxon>
    </lineage>
</organism>
<keyword evidence="2" id="KW-1185">Reference proteome</keyword>
<reference evidence="2" key="1">
    <citation type="journal article" date="2018" name="Nat. Microbiol.">
        <title>Leveraging single-cell genomics to expand the fungal tree of life.</title>
        <authorList>
            <person name="Ahrendt S.R."/>
            <person name="Quandt C.A."/>
            <person name="Ciobanu D."/>
            <person name="Clum A."/>
            <person name="Salamov A."/>
            <person name="Andreopoulos B."/>
            <person name="Cheng J.F."/>
            <person name="Woyke T."/>
            <person name="Pelin A."/>
            <person name="Henrissat B."/>
            <person name="Reynolds N.K."/>
            <person name="Benny G.L."/>
            <person name="Smith M.E."/>
            <person name="James T.Y."/>
            <person name="Grigoriev I.V."/>
        </authorList>
    </citation>
    <scope>NUCLEOTIDE SEQUENCE [LARGE SCALE GENOMIC DNA]</scope>
</reference>